<gene>
    <name evidence="5" type="primary">rplD</name>
    <name evidence="7" type="ORF">A3B14_03180</name>
</gene>
<dbReference type="Pfam" id="PF00573">
    <property type="entry name" value="Ribosomal_L4"/>
    <property type="match status" value="1"/>
</dbReference>
<dbReference type="PANTHER" id="PTHR10746:SF6">
    <property type="entry name" value="LARGE RIBOSOMAL SUBUNIT PROTEIN UL4M"/>
    <property type="match status" value="1"/>
</dbReference>
<keyword evidence="5" id="KW-0699">rRNA-binding</keyword>
<proteinExistence type="inferred from homology"/>
<comment type="similarity">
    <text evidence="1 5">Belongs to the universal ribosomal protein uL4 family.</text>
</comment>
<feature type="compositionally biased region" description="Basic residues" evidence="6">
    <location>
        <begin position="62"/>
        <end position="76"/>
    </location>
</feature>
<evidence type="ECO:0000256" key="1">
    <source>
        <dbReference type="ARBA" id="ARBA00010528"/>
    </source>
</evidence>
<evidence type="ECO:0000256" key="5">
    <source>
        <dbReference type="HAMAP-Rule" id="MF_01328"/>
    </source>
</evidence>
<dbReference type="NCBIfam" id="TIGR03953">
    <property type="entry name" value="rplD_bact"/>
    <property type="match status" value="1"/>
</dbReference>
<reference evidence="7 8" key="1">
    <citation type="journal article" date="2016" name="Nat. Commun.">
        <title>Thousands of microbial genomes shed light on interconnected biogeochemical processes in an aquifer system.</title>
        <authorList>
            <person name="Anantharaman K."/>
            <person name="Brown C.T."/>
            <person name="Hug L.A."/>
            <person name="Sharon I."/>
            <person name="Castelle C.J."/>
            <person name="Probst A.J."/>
            <person name="Thomas B.C."/>
            <person name="Singh A."/>
            <person name="Wilkins M.J."/>
            <person name="Karaoz U."/>
            <person name="Brodie E.L."/>
            <person name="Williams K.H."/>
            <person name="Hubbard S.S."/>
            <person name="Banfield J.F."/>
        </authorList>
    </citation>
    <scope>NUCLEOTIDE SEQUENCE [LARGE SCALE GENOMIC DNA]</scope>
</reference>
<protein>
    <recommendedName>
        <fullName evidence="4 5">Large ribosomal subunit protein uL4</fullName>
    </recommendedName>
</protein>
<dbReference type="InterPro" id="IPR013005">
    <property type="entry name" value="Ribosomal_uL4-like"/>
</dbReference>
<name>A0A1G2U4J0_9BACT</name>
<sequence length="251" mass="27792">METTVYNQKGEVAGKTKLPENIFGVPWNADLMHQVVVSMQANARNPIAHTKNRSEVSGGGKKPWKQKGTGRARHGSIRSPIWVGGGVTHGPRNEKIFSRKINKKMKAKALYAALSKKFEGNEVLFIDDWSFNKPKTAEAVVSLRGLSKISGMNTLKAGGHPILLVNPKRDEKFEKSFHNIGNINLLETRNLNPVAVLSNKYIVLLDPKRTIEILSSRFGDSSDKGEVSVEPAKTKLKSIRAKKKTSVKKNK</sequence>
<dbReference type="GO" id="GO:0005840">
    <property type="term" value="C:ribosome"/>
    <property type="evidence" value="ECO:0007669"/>
    <property type="project" value="UniProtKB-KW"/>
</dbReference>
<evidence type="ECO:0000256" key="6">
    <source>
        <dbReference type="SAM" id="MobiDB-lite"/>
    </source>
</evidence>
<evidence type="ECO:0000256" key="4">
    <source>
        <dbReference type="ARBA" id="ARBA00035244"/>
    </source>
</evidence>
<feature type="region of interest" description="Disordered" evidence="6">
    <location>
        <begin position="218"/>
        <end position="251"/>
    </location>
</feature>
<keyword evidence="2 5" id="KW-0689">Ribosomal protein</keyword>
<comment type="function">
    <text evidence="5">Forms part of the polypeptide exit tunnel.</text>
</comment>
<evidence type="ECO:0000256" key="3">
    <source>
        <dbReference type="ARBA" id="ARBA00023274"/>
    </source>
</evidence>
<comment type="function">
    <text evidence="5">One of the primary rRNA binding proteins, this protein initially binds near the 5'-end of the 23S rRNA. It is important during the early stages of 50S assembly. It makes multiple contacts with different domains of the 23S rRNA in the assembled 50S subunit and ribosome.</text>
</comment>
<dbReference type="InterPro" id="IPR023574">
    <property type="entry name" value="Ribosomal_uL4_dom_sf"/>
</dbReference>
<dbReference type="Gene3D" id="3.40.1370.10">
    <property type="match status" value="1"/>
</dbReference>
<dbReference type="InterPro" id="IPR002136">
    <property type="entry name" value="Ribosomal_uL4"/>
</dbReference>
<comment type="subunit">
    <text evidence="5">Part of the 50S ribosomal subunit.</text>
</comment>
<dbReference type="GO" id="GO:1990904">
    <property type="term" value="C:ribonucleoprotein complex"/>
    <property type="evidence" value="ECO:0007669"/>
    <property type="project" value="UniProtKB-KW"/>
</dbReference>
<keyword evidence="5" id="KW-0694">RNA-binding</keyword>
<dbReference type="SUPFAM" id="SSF52166">
    <property type="entry name" value="Ribosomal protein L4"/>
    <property type="match status" value="1"/>
</dbReference>
<evidence type="ECO:0000313" key="7">
    <source>
        <dbReference type="EMBL" id="OHB04416.1"/>
    </source>
</evidence>
<feature type="compositionally biased region" description="Basic residues" evidence="6">
    <location>
        <begin position="234"/>
        <end position="251"/>
    </location>
</feature>
<dbReference type="GO" id="GO:0019843">
    <property type="term" value="F:rRNA binding"/>
    <property type="evidence" value="ECO:0007669"/>
    <property type="project" value="UniProtKB-UniRule"/>
</dbReference>
<comment type="caution">
    <text evidence="7">The sequence shown here is derived from an EMBL/GenBank/DDBJ whole genome shotgun (WGS) entry which is preliminary data.</text>
</comment>
<organism evidence="7 8">
    <name type="scientific">Candidatus Zambryskibacteria bacterium RIFCSPLOWO2_01_FULL_45_21</name>
    <dbReference type="NCBI Taxonomy" id="1802761"/>
    <lineage>
        <taxon>Bacteria</taxon>
        <taxon>Candidatus Zambryskiibacteriota</taxon>
    </lineage>
</organism>
<dbReference type="PANTHER" id="PTHR10746">
    <property type="entry name" value="50S RIBOSOMAL PROTEIN L4"/>
    <property type="match status" value="1"/>
</dbReference>
<dbReference type="Proteomes" id="UP000176800">
    <property type="component" value="Unassembled WGS sequence"/>
</dbReference>
<dbReference type="AlphaFoldDB" id="A0A1G2U4J0"/>
<dbReference type="HAMAP" id="MF_01328_B">
    <property type="entry name" value="Ribosomal_uL4_B"/>
    <property type="match status" value="1"/>
</dbReference>
<accession>A0A1G2U4J0</accession>
<dbReference type="GO" id="GO:0006412">
    <property type="term" value="P:translation"/>
    <property type="evidence" value="ECO:0007669"/>
    <property type="project" value="UniProtKB-UniRule"/>
</dbReference>
<evidence type="ECO:0000256" key="2">
    <source>
        <dbReference type="ARBA" id="ARBA00022980"/>
    </source>
</evidence>
<evidence type="ECO:0000313" key="8">
    <source>
        <dbReference type="Proteomes" id="UP000176800"/>
    </source>
</evidence>
<feature type="region of interest" description="Disordered" evidence="6">
    <location>
        <begin position="46"/>
        <end position="84"/>
    </location>
</feature>
<keyword evidence="3 5" id="KW-0687">Ribonucleoprotein</keyword>
<dbReference type="EMBL" id="MHWE01000006">
    <property type="protein sequence ID" value="OHB04416.1"/>
    <property type="molecule type" value="Genomic_DNA"/>
</dbReference>
<dbReference type="GO" id="GO:0003735">
    <property type="term" value="F:structural constituent of ribosome"/>
    <property type="evidence" value="ECO:0007669"/>
    <property type="project" value="InterPro"/>
</dbReference>